<keyword evidence="2" id="KW-1185">Reference proteome</keyword>
<organism evidence="1 2">
    <name type="scientific">Stappia indica</name>
    <dbReference type="NCBI Taxonomy" id="538381"/>
    <lineage>
        <taxon>Bacteria</taxon>
        <taxon>Pseudomonadati</taxon>
        <taxon>Pseudomonadota</taxon>
        <taxon>Alphaproteobacteria</taxon>
        <taxon>Hyphomicrobiales</taxon>
        <taxon>Stappiaceae</taxon>
        <taxon>Stappia</taxon>
    </lineage>
</organism>
<reference evidence="1 2" key="1">
    <citation type="submission" date="2017-08" db="EMBL/GenBank/DDBJ databases">
        <authorList>
            <person name="de Groot N.N."/>
        </authorList>
    </citation>
    <scope>NUCLEOTIDE SEQUENCE [LARGE SCALE GENOMIC DNA]</scope>
    <source>
        <strain evidence="1 2">USBA 352</strain>
    </source>
</reference>
<name>A0A285SFS6_9HYPH</name>
<dbReference type="SUPFAM" id="SSF56059">
    <property type="entry name" value="Glutathione synthetase ATP-binding domain-like"/>
    <property type="match status" value="1"/>
</dbReference>
<dbReference type="Pfam" id="PF11379">
    <property type="entry name" value="DUF3182"/>
    <property type="match status" value="1"/>
</dbReference>
<sequence length="373" mass="39197">MGSSTEDRGSSDQGLLVTWGCEDAPTHQAQTHMALARHAAELLRRRFGGRLEDAAGGDGAHYCIPRSTLFAEDGAAVFGAAGPDPARFFGGWVPAGLLATKAIVHPLAPGETPPEGWPAGFAAAACDVALVGASAFTLAGAAQAGRRLLDRGPVRIKAVGASGGVGQFVARSQDELDRVLERAAEIGLLDGGLVLEEHLENVKTYSVGEVMLGDLHAAYVGTQDLTSNNAGEEVYGGSRLFVVRGGYPELLKLVPPEVAKLCAMAMRFDQLAERELGLVASRRNYDIIVGTDHAGEQRSAVLEQSWRVGGASPAELAALEVFDRDPARRHVIAASVERYGAAAVLPENARPYFHGTDAEVGPILKYASVQDAP</sequence>
<accession>A0A285SFS6</accession>
<evidence type="ECO:0000313" key="1">
    <source>
        <dbReference type="EMBL" id="SOC06726.1"/>
    </source>
</evidence>
<dbReference type="Proteomes" id="UP000219331">
    <property type="component" value="Unassembled WGS sequence"/>
</dbReference>
<dbReference type="AlphaFoldDB" id="A0A285SFS6"/>
<dbReference type="OrthoDB" id="8648979at2"/>
<evidence type="ECO:0008006" key="3">
    <source>
        <dbReference type="Google" id="ProtNLM"/>
    </source>
</evidence>
<evidence type="ECO:0000313" key="2">
    <source>
        <dbReference type="Proteomes" id="UP000219331"/>
    </source>
</evidence>
<dbReference type="InterPro" id="IPR021519">
    <property type="entry name" value="DUF3182"/>
</dbReference>
<gene>
    <name evidence="1" type="ORF">SAMN05421512_105180</name>
</gene>
<dbReference type="EMBL" id="OBML01000005">
    <property type="protein sequence ID" value="SOC06726.1"/>
    <property type="molecule type" value="Genomic_DNA"/>
</dbReference>
<dbReference type="STRING" id="538381.GCA_001696535_02110"/>
<proteinExistence type="predicted"/>
<protein>
    <recommendedName>
        <fullName evidence="3">DUF3182 family protein</fullName>
    </recommendedName>
</protein>
<dbReference type="RefSeq" id="WP_097174855.1">
    <property type="nucleotide sequence ID" value="NZ_OBML01000005.1"/>
</dbReference>